<organism evidence="2 3">
    <name type="scientific">Bacillus phage BCP78</name>
    <dbReference type="NCBI Taxonomy" id="1126950"/>
    <lineage>
        <taxon>Viruses</taxon>
        <taxon>Duplodnaviria</taxon>
        <taxon>Heunggongvirae</taxon>
        <taxon>Uroviricota</taxon>
        <taxon>Caudoviricetes</taxon>
        <taxon>Herelleviridae</taxon>
        <taxon>Bastillevirinae</taxon>
        <taxon>Tsarbombavirus</taxon>
        <taxon>Tsarbombavirus BCP78</taxon>
    </lineage>
</organism>
<reference evidence="2 3" key="1">
    <citation type="journal article" date="2012" name="J. Virol.">
        <title>Complete Genome Sequence of Bacillus cereus Bacteriophage BCP78.</title>
        <authorList>
            <person name="Lee J.H."/>
            <person name="Shin H."/>
            <person name="Son B."/>
            <person name="Ryu S."/>
        </authorList>
    </citation>
    <scope>NUCLEOTIDE SEQUENCE [LARGE SCALE GENOMIC DNA]</scope>
</reference>
<evidence type="ECO:0000313" key="2">
    <source>
        <dbReference type="EMBL" id="AEW47165.1"/>
    </source>
</evidence>
<evidence type="ECO:0000313" key="3">
    <source>
        <dbReference type="Proteomes" id="UP000007863"/>
    </source>
</evidence>
<evidence type="ECO:0000256" key="1">
    <source>
        <dbReference type="SAM" id="MobiDB-lite"/>
    </source>
</evidence>
<feature type="compositionally biased region" description="Low complexity" evidence="1">
    <location>
        <begin position="255"/>
        <end position="314"/>
    </location>
</feature>
<sequence>MSFADIINQAQKQLEQGGDNPKVEYPKAKHKKLFFSKETPKLLIQILPDAALTGNFFVPIRTVYLNTITSNGKQFGSSFVLDAAPNPGSLLEQKITEWAGLGMIPNGFGGQQSPTERFLVNAVMVIQHPMNPQQWVQERDAQGNLVVRVLELPKTALLSVFDKLKNKMLNRTGTELSFMDINSPRPIEITKPPQGKKEYTVELYNDIVLPALGQGWETQLEDLNAHAVPTERLVNGMQWVQAFIDMKEGRKPNQGGAAAPTPGAPAANPYGAVAPQPGAPNPYANVPAPNPYAAQPGAQPGAPVPNPYAQNAAPQPNPYAQPGTPAPNPYAAQPGVGAPVPPAAPAPNPYANVPQPGAPAVPQQPVTPAPNPYANTTAPTPIDPFAPSAVPTQPVINMPTGMDEPTDIGEETNLANNGGVGASTTVAGAAPTPPAPVPPAAPAPGATPPLHNVPANGNGLNNLDAMLEKELGGGQ</sequence>
<feature type="region of interest" description="Disordered" evidence="1">
    <location>
        <begin position="414"/>
        <end position="461"/>
    </location>
</feature>
<name>G9J1V8_9CAUD</name>
<dbReference type="Proteomes" id="UP000007863">
    <property type="component" value="Segment"/>
</dbReference>
<feature type="region of interest" description="Disordered" evidence="1">
    <location>
        <begin position="250"/>
        <end position="389"/>
    </location>
</feature>
<feature type="compositionally biased region" description="Low complexity" evidence="1">
    <location>
        <begin position="349"/>
        <end position="364"/>
    </location>
</feature>
<keyword evidence="3" id="KW-1185">Reference proteome</keyword>
<proteinExistence type="predicted"/>
<feature type="compositionally biased region" description="Pro residues" evidence="1">
    <location>
        <begin position="339"/>
        <end position="348"/>
    </location>
</feature>
<feature type="compositionally biased region" description="Pro residues" evidence="1">
    <location>
        <begin position="315"/>
        <end position="328"/>
    </location>
</feature>
<gene>
    <name evidence="2" type="ORF">BCP78_0158</name>
</gene>
<evidence type="ECO:0008006" key="4">
    <source>
        <dbReference type="Google" id="ProtNLM"/>
    </source>
</evidence>
<dbReference type="GeneID" id="13828433"/>
<feature type="compositionally biased region" description="Low complexity" evidence="1">
    <location>
        <begin position="329"/>
        <end position="338"/>
    </location>
</feature>
<dbReference type="RefSeq" id="YP_006907993.1">
    <property type="nucleotide sequence ID" value="NC_018860.1"/>
</dbReference>
<dbReference type="OrthoDB" id="4610at10239"/>
<dbReference type="KEGG" id="vg:13828433"/>
<accession>G9J1V8</accession>
<dbReference type="PRINTS" id="PR01217">
    <property type="entry name" value="PRICHEXTENSN"/>
</dbReference>
<feature type="compositionally biased region" description="Pro residues" evidence="1">
    <location>
        <begin position="431"/>
        <end position="447"/>
    </location>
</feature>
<dbReference type="EMBL" id="JN797797">
    <property type="protein sequence ID" value="AEW47165.1"/>
    <property type="molecule type" value="Genomic_DNA"/>
</dbReference>
<protein>
    <recommendedName>
        <fullName evidence="4">SsDNA binding domain protein</fullName>
    </recommendedName>
</protein>